<sequence>MKRICEVLEFNGSSRYKWPSDWQAGAAHQHRDRALAEKIYRVHGETQSTYGPPRVTAELKERSCGPTRNTSLAP</sequence>
<protein>
    <recommendedName>
        <fullName evidence="4">HTH-like domain-containing protein</fullName>
    </recommendedName>
</protein>
<reference evidence="2 3" key="1">
    <citation type="journal article" date="2019" name="Int. J. Syst. Evol. Microbiol.">
        <title>The Global Catalogue of Microorganisms (GCM) 10K type strain sequencing project: providing services to taxonomists for standard genome sequencing and annotation.</title>
        <authorList>
            <consortium name="The Broad Institute Genomics Platform"/>
            <consortium name="The Broad Institute Genome Sequencing Center for Infectious Disease"/>
            <person name="Wu L."/>
            <person name="Ma J."/>
        </authorList>
    </citation>
    <scope>NUCLEOTIDE SEQUENCE [LARGE SCALE GENOMIC DNA]</scope>
    <source>
        <strain evidence="2 3">JCM 6307</strain>
    </source>
</reference>
<comment type="caution">
    <text evidence="2">The sequence shown here is derived from an EMBL/GenBank/DDBJ whole genome shotgun (WGS) entry which is preliminary data.</text>
</comment>
<proteinExistence type="predicted"/>
<gene>
    <name evidence="2" type="ORF">GCM10010406_48270</name>
</gene>
<organism evidence="2 3">
    <name type="scientific">Streptomyces thermolineatus</name>
    <dbReference type="NCBI Taxonomy" id="44033"/>
    <lineage>
        <taxon>Bacteria</taxon>
        <taxon>Bacillati</taxon>
        <taxon>Actinomycetota</taxon>
        <taxon>Actinomycetes</taxon>
        <taxon>Kitasatosporales</taxon>
        <taxon>Streptomycetaceae</taxon>
        <taxon>Streptomyces</taxon>
    </lineage>
</organism>
<dbReference type="RefSeq" id="WP_344385431.1">
    <property type="nucleotide sequence ID" value="NZ_BAAATA010000039.1"/>
</dbReference>
<dbReference type="Proteomes" id="UP001501358">
    <property type="component" value="Unassembled WGS sequence"/>
</dbReference>
<evidence type="ECO:0000256" key="1">
    <source>
        <dbReference type="SAM" id="MobiDB-lite"/>
    </source>
</evidence>
<evidence type="ECO:0008006" key="4">
    <source>
        <dbReference type="Google" id="ProtNLM"/>
    </source>
</evidence>
<dbReference type="EMBL" id="BAAATA010000039">
    <property type="protein sequence ID" value="GAA2505997.1"/>
    <property type="molecule type" value="Genomic_DNA"/>
</dbReference>
<feature type="region of interest" description="Disordered" evidence="1">
    <location>
        <begin position="44"/>
        <end position="74"/>
    </location>
</feature>
<keyword evidence="3" id="KW-1185">Reference proteome</keyword>
<name>A0ABN3MR13_9ACTN</name>
<evidence type="ECO:0000313" key="2">
    <source>
        <dbReference type="EMBL" id="GAA2505997.1"/>
    </source>
</evidence>
<evidence type="ECO:0000313" key="3">
    <source>
        <dbReference type="Proteomes" id="UP001501358"/>
    </source>
</evidence>
<accession>A0ABN3MR13</accession>